<keyword evidence="2 3" id="KW-0819">tRNA processing</keyword>
<organism evidence="5 6">
    <name type="scientific">Reinekea forsetii</name>
    <dbReference type="NCBI Taxonomy" id="1336806"/>
    <lineage>
        <taxon>Bacteria</taxon>
        <taxon>Pseudomonadati</taxon>
        <taxon>Pseudomonadota</taxon>
        <taxon>Gammaproteobacteria</taxon>
        <taxon>Oceanospirillales</taxon>
        <taxon>Saccharospirillaceae</taxon>
        <taxon>Reinekea</taxon>
    </lineage>
</organism>
<feature type="binding site" evidence="3">
    <location>
        <position position="197"/>
    </location>
    <ligand>
        <name>carboxy-S-adenosyl-L-methionine</name>
        <dbReference type="ChEBI" id="CHEBI:134278"/>
    </ligand>
</feature>
<dbReference type="Pfam" id="PF08003">
    <property type="entry name" value="Methyltransf_9"/>
    <property type="match status" value="1"/>
</dbReference>
<feature type="binding site" evidence="3">
    <location>
        <begin position="149"/>
        <end position="151"/>
    </location>
    <ligand>
        <name>carboxy-S-adenosyl-L-methionine</name>
        <dbReference type="ChEBI" id="CHEBI:134278"/>
    </ligand>
</feature>
<feature type="binding site" evidence="3">
    <location>
        <position position="312"/>
    </location>
    <ligand>
        <name>carboxy-S-adenosyl-L-methionine</name>
        <dbReference type="ChEBI" id="CHEBI:134278"/>
    </ligand>
</feature>
<dbReference type="KEGG" id="rfo:REIFOR_03155"/>
<dbReference type="GO" id="GO:0002098">
    <property type="term" value="P:tRNA wobble uridine modification"/>
    <property type="evidence" value="ECO:0007669"/>
    <property type="project" value="InterPro"/>
</dbReference>
<dbReference type="InterPro" id="IPR029063">
    <property type="entry name" value="SAM-dependent_MTases_sf"/>
</dbReference>
<gene>
    <name evidence="3" type="primary">cmoB</name>
    <name evidence="5" type="ORF">REIFOR_03155</name>
</gene>
<evidence type="ECO:0000256" key="4">
    <source>
        <dbReference type="SAM" id="MobiDB-lite"/>
    </source>
</evidence>
<evidence type="ECO:0000256" key="2">
    <source>
        <dbReference type="ARBA" id="ARBA00022694"/>
    </source>
</evidence>
<dbReference type="CDD" id="cd02440">
    <property type="entry name" value="AdoMet_MTases"/>
    <property type="match status" value="1"/>
</dbReference>
<dbReference type="PANTHER" id="PTHR43464:SF95">
    <property type="entry name" value="TRNA U34 CARBOXYMETHYLTRANSFERASE"/>
    <property type="match status" value="1"/>
</dbReference>
<dbReference type="InterPro" id="IPR010017">
    <property type="entry name" value="CmoB"/>
</dbReference>
<sequence length="331" mass="37162">MINYLPFIDHIRNTRLEPWCEPLAAQLQQTWDQLNDGNLARLLTALETLPSISANSVELDRVVTINGPVGDAGAQLNSALKALMPWRKGPFRFFDIDIDAEWRCDLKWDRIANHLSDLRGRHVLDVGSGNGYYGWRMKAAGAATVAGIDPSWLSVVQHLAVNRYIKDPSHTVLPFTLESLPPNLGIFDTVFSMGVLYHRRSPLDHLAELRGALRPGGELVLETLVIQGQVGESLVPIGRYARMNNVWFLPTVPTLVQWLEKMGFENIRLVDQSTTSTDEQRPSDWKPGQSLADYLNPEDPSLTIEGHPAPIRALILATRPELARLKRYHLD</sequence>
<feature type="binding site" evidence="3">
    <location>
        <position position="102"/>
    </location>
    <ligand>
        <name>carboxy-S-adenosyl-L-methionine</name>
        <dbReference type="ChEBI" id="CHEBI:134278"/>
    </ligand>
</feature>
<reference evidence="5 6" key="1">
    <citation type="journal article" date="2017" name="Environ. Microbiol.">
        <title>Genomic and physiological analyses of 'Reinekea forsetii' reveal a versatile opportunistic lifestyle during spring algae blooms.</title>
        <authorList>
            <person name="Avci B."/>
            <person name="Hahnke R.L."/>
            <person name="Chafee M."/>
            <person name="Fischer T."/>
            <person name="Gruber-Vodicka H."/>
            <person name="Tegetmeyer H.E."/>
            <person name="Harder J."/>
            <person name="Fuchs B.M."/>
            <person name="Amann R.I."/>
            <person name="Teeling H."/>
        </authorList>
    </citation>
    <scope>NUCLEOTIDE SEQUENCE [LARGE SCALE GENOMIC DNA]</scope>
    <source>
        <strain evidence="5 6">Hel1_31_D35</strain>
    </source>
</reference>
<feature type="binding site" evidence="3">
    <location>
        <position position="127"/>
    </location>
    <ligand>
        <name>carboxy-S-adenosyl-L-methionine</name>
        <dbReference type="ChEBI" id="CHEBI:134278"/>
    </ligand>
</feature>
<dbReference type="EC" id="2.5.1.-" evidence="3"/>
<dbReference type="Gene3D" id="3.40.50.150">
    <property type="entry name" value="Vaccinia Virus protein VP39"/>
    <property type="match status" value="1"/>
</dbReference>
<keyword evidence="1 3" id="KW-0808">Transferase</keyword>
<evidence type="ECO:0000256" key="3">
    <source>
        <dbReference type="HAMAP-Rule" id="MF_01590"/>
    </source>
</evidence>
<feature type="region of interest" description="Disordered" evidence="4">
    <location>
        <begin position="272"/>
        <end position="292"/>
    </location>
</feature>
<dbReference type="NCBIfam" id="NF011650">
    <property type="entry name" value="PRK15068.1"/>
    <property type="match status" value="1"/>
</dbReference>
<dbReference type="AlphaFoldDB" id="A0A2K8KU43"/>
<dbReference type="HAMAP" id="MF_01590">
    <property type="entry name" value="tRNA_carboxymethyltr_CmoB"/>
    <property type="match status" value="1"/>
</dbReference>
<feature type="binding site" evidence="3">
    <location>
        <position position="193"/>
    </location>
    <ligand>
        <name>carboxy-S-adenosyl-L-methionine</name>
        <dbReference type="ChEBI" id="CHEBI:134278"/>
    </ligand>
</feature>
<feature type="binding site" evidence="3">
    <location>
        <begin position="177"/>
        <end position="178"/>
    </location>
    <ligand>
        <name>carboxy-S-adenosyl-L-methionine</name>
        <dbReference type="ChEBI" id="CHEBI:134278"/>
    </ligand>
</feature>
<dbReference type="SUPFAM" id="SSF53335">
    <property type="entry name" value="S-adenosyl-L-methionine-dependent methyltransferases"/>
    <property type="match status" value="1"/>
</dbReference>
<comment type="catalytic activity">
    <reaction evidence="3">
        <text>carboxy-S-adenosyl-L-methionine + 5-hydroxyuridine(34) in tRNA = 5-carboxymethoxyuridine(34) in tRNA + S-adenosyl-L-homocysteine + H(+)</text>
        <dbReference type="Rhea" id="RHEA:52848"/>
        <dbReference type="Rhea" id="RHEA-COMP:13381"/>
        <dbReference type="Rhea" id="RHEA-COMP:13383"/>
        <dbReference type="ChEBI" id="CHEBI:15378"/>
        <dbReference type="ChEBI" id="CHEBI:57856"/>
        <dbReference type="ChEBI" id="CHEBI:134278"/>
        <dbReference type="ChEBI" id="CHEBI:136877"/>
        <dbReference type="ChEBI" id="CHEBI:136879"/>
    </reaction>
</comment>
<name>A0A2K8KU43_9GAMM</name>
<keyword evidence="6" id="KW-1185">Reference proteome</keyword>
<dbReference type="Proteomes" id="UP000229757">
    <property type="component" value="Chromosome"/>
</dbReference>
<dbReference type="NCBIfam" id="TIGR00452">
    <property type="entry name" value="tRNA 5-methoxyuridine(34)/uridine 5-oxyacetic acid(34) synthase CmoB"/>
    <property type="match status" value="1"/>
</dbReference>
<evidence type="ECO:0000313" key="6">
    <source>
        <dbReference type="Proteomes" id="UP000229757"/>
    </source>
</evidence>
<comment type="subunit">
    <text evidence="3">Homotetramer.</text>
</comment>
<feature type="binding site" evidence="3">
    <location>
        <position position="107"/>
    </location>
    <ligand>
        <name>carboxy-S-adenosyl-L-methionine</name>
        <dbReference type="ChEBI" id="CHEBI:134278"/>
    </ligand>
</feature>
<evidence type="ECO:0000256" key="1">
    <source>
        <dbReference type="ARBA" id="ARBA00022679"/>
    </source>
</evidence>
<comment type="similarity">
    <text evidence="3">Belongs to the class I-like SAM-binding methyltransferase superfamily. CmoB family.</text>
</comment>
<dbReference type="InterPro" id="IPR027555">
    <property type="entry name" value="Mo5U34_MeTrfas-like"/>
</dbReference>
<dbReference type="GO" id="GO:0008168">
    <property type="term" value="F:methyltransferase activity"/>
    <property type="evidence" value="ECO:0007669"/>
    <property type="project" value="TreeGrafter"/>
</dbReference>
<dbReference type="GO" id="GO:0016765">
    <property type="term" value="F:transferase activity, transferring alkyl or aryl (other than methyl) groups"/>
    <property type="evidence" value="ECO:0007669"/>
    <property type="project" value="UniProtKB-UniRule"/>
</dbReference>
<feature type="binding site" evidence="3">
    <location>
        <position position="88"/>
    </location>
    <ligand>
        <name>carboxy-S-adenosyl-L-methionine</name>
        <dbReference type="ChEBI" id="CHEBI:134278"/>
    </ligand>
</feature>
<dbReference type="OrthoDB" id="9773188at2"/>
<protein>
    <recommendedName>
        <fullName evidence="3">tRNA U34 carboxymethyltransferase</fullName>
        <ecNumber evidence="3">2.5.1.-</ecNumber>
    </recommendedName>
</protein>
<dbReference type="PANTHER" id="PTHR43464">
    <property type="entry name" value="METHYLTRANSFERASE"/>
    <property type="match status" value="1"/>
</dbReference>
<proteinExistence type="inferred from homology"/>
<accession>A0A2K8KU43</accession>
<dbReference type="RefSeq" id="WP_100258465.1">
    <property type="nucleotide sequence ID" value="NZ_CP011797.1"/>
</dbReference>
<comment type="function">
    <text evidence="3">Catalyzes carboxymethyl transfer from carboxy-S-adenosyl-L-methionine (Cx-SAM) to 5-hydroxyuridine (ho5U) to form 5-carboxymethoxyuridine (cmo5U) at position 34 in tRNAs.</text>
</comment>
<evidence type="ECO:0000313" key="5">
    <source>
        <dbReference type="EMBL" id="ATX78265.1"/>
    </source>
</evidence>
<dbReference type="EMBL" id="CP011797">
    <property type="protein sequence ID" value="ATX78265.1"/>
    <property type="molecule type" value="Genomic_DNA"/>
</dbReference>